<dbReference type="InterPro" id="IPR052559">
    <property type="entry name" value="V-haloperoxidase"/>
</dbReference>
<dbReference type="PANTHER" id="PTHR34599">
    <property type="entry name" value="PEROXIDASE-RELATED"/>
    <property type="match status" value="1"/>
</dbReference>
<dbReference type="SUPFAM" id="SSF48317">
    <property type="entry name" value="Acid phosphatase/Vanadium-dependent haloperoxidase"/>
    <property type="match status" value="1"/>
</dbReference>
<dbReference type="InterPro" id="IPR000326">
    <property type="entry name" value="PAP2/HPO"/>
</dbReference>
<gene>
    <name evidence="3" type="ORF">Cco03nite_07120</name>
</gene>
<evidence type="ECO:0000259" key="2">
    <source>
        <dbReference type="Pfam" id="PF01569"/>
    </source>
</evidence>
<accession>A0A8J3KQ35</accession>
<evidence type="ECO:0000313" key="3">
    <source>
        <dbReference type="EMBL" id="GIG04012.1"/>
    </source>
</evidence>
<dbReference type="CDD" id="cd03398">
    <property type="entry name" value="PAP2_haloperoxidase"/>
    <property type="match status" value="1"/>
</dbReference>
<reference evidence="3 4" key="1">
    <citation type="submission" date="2021-01" db="EMBL/GenBank/DDBJ databases">
        <title>Whole genome shotgun sequence of Catellatospora coxensis NBRC 107359.</title>
        <authorList>
            <person name="Komaki H."/>
            <person name="Tamura T."/>
        </authorList>
    </citation>
    <scope>NUCLEOTIDE SEQUENCE [LARGE SCALE GENOMIC DNA]</scope>
    <source>
        <strain evidence="3 4">NBRC 107359</strain>
    </source>
</reference>
<keyword evidence="1" id="KW-0732">Signal</keyword>
<evidence type="ECO:0000313" key="4">
    <source>
        <dbReference type="Proteomes" id="UP000630887"/>
    </source>
</evidence>
<name>A0A8J3KQ35_9ACTN</name>
<dbReference type="PANTHER" id="PTHR34599:SF1">
    <property type="entry name" value="PHOSPHATIDIC ACID PHOSPHATASE TYPE 2_HALOPEROXIDASE DOMAIN-CONTAINING PROTEIN"/>
    <property type="match status" value="1"/>
</dbReference>
<feature type="signal peptide" evidence="1">
    <location>
        <begin position="1"/>
        <end position="30"/>
    </location>
</feature>
<dbReference type="Pfam" id="PF01569">
    <property type="entry name" value="PAP2"/>
    <property type="match status" value="1"/>
</dbReference>
<sequence>MSRRTVLRVVVSTALVLTSTATISPSVAQAATTNPVITWDANAQQAIWDVAQQQPNEQARSFAMVHGAVYDAVNAIAGRPYRPYLGAPAADGTESTEAAVATAAHRMLVSLFPGQLARLQAQYDTALAAIPDGTPKQRGVTVGTQAAAAMIAARRDDGAFGSQTWQVGTQPGQWRPTPPTFASAGAWTGHLKPFLLPDASMFRTSGPPALTSSAYTRDYNEIKRLGGVGSTARTADQTSAAIWWHDRRLTEWEIKRQVATSRGLNTLQAARMFAMVDMTEADALIACYAEKEHWNFWRPVTAVQLGDTDGNQATAGDPNWMPLLVTPPFPEYTSGHTCFTSASMATLAYFYQRDDISFSAYSPAAAATRHFPSFSKALAEVVEARIWGGVHFRSADNQGVRIGLSVFAYMAAGDFFKPVRHRP</sequence>
<dbReference type="EMBL" id="BONI01000004">
    <property type="protein sequence ID" value="GIG04012.1"/>
    <property type="molecule type" value="Genomic_DNA"/>
</dbReference>
<dbReference type="AlphaFoldDB" id="A0A8J3KQ35"/>
<dbReference type="RefSeq" id="WP_203688461.1">
    <property type="nucleotide sequence ID" value="NZ_BAAALC010000037.1"/>
</dbReference>
<feature type="chain" id="PRO_5035176909" description="Phosphatidic acid phosphatase type 2/haloperoxidase domain-containing protein" evidence="1">
    <location>
        <begin position="31"/>
        <end position="423"/>
    </location>
</feature>
<proteinExistence type="predicted"/>
<dbReference type="Proteomes" id="UP000630887">
    <property type="component" value="Unassembled WGS sequence"/>
</dbReference>
<keyword evidence="4" id="KW-1185">Reference proteome</keyword>
<organism evidence="3 4">
    <name type="scientific">Catellatospora coxensis</name>
    <dbReference type="NCBI Taxonomy" id="310354"/>
    <lineage>
        <taxon>Bacteria</taxon>
        <taxon>Bacillati</taxon>
        <taxon>Actinomycetota</taxon>
        <taxon>Actinomycetes</taxon>
        <taxon>Micromonosporales</taxon>
        <taxon>Micromonosporaceae</taxon>
        <taxon>Catellatospora</taxon>
    </lineage>
</organism>
<comment type="caution">
    <text evidence="3">The sequence shown here is derived from an EMBL/GenBank/DDBJ whole genome shotgun (WGS) entry which is preliminary data.</text>
</comment>
<feature type="domain" description="Phosphatidic acid phosphatase type 2/haloperoxidase" evidence="2">
    <location>
        <begin position="286"/>
        <end position="410"/>
    </location>
</feature>
<protein>
    <recommendedName>
        <fullName evidence="2">Phosphatidic acid phosphatase type 2/haloperoxidase domain-containing protein</fullName>
    </recommendedName>
</protein>
<dbReference type="InterPro" id="IPR036938">
    <property type="entry name" value="PAP2/HPO_sf"/>
</dbReference>
<evidence type="ECO:0000256" key="1">
    <source>
        <dbReference type="SAM" id="SignalP"/>
    </source>
</evidence>
<dbReference type="Gene3D" id="1.10.606.20">
    <property type="match status" value="1"/>
</dbReference>